<dbReference type="AlphaFoldDB" id="A0A508WP90"/>
<organism evidence="2">
    <name type="scientific">Sinorhizobium medicae</name>
    <dbReference type="NCBI Taxonomy" id="110321"/>
    <lineage>
        <taxon>Bacteria</taxon>
        <taxon>Pseudomonadati</taxon>
        <taxon>Pseudomonadota</taxon>
        <taxon>Alphaproteobacteria</taxon>
        <taxon>Hyphomicrobiales</taxon>
        <taxon>Rhizobiaceae</taxon>
        <taxon>Sinorhizobium/Ensifer group</taxon>
        <taxon>Sinorhizobium</taxon>
    </lineage>
</organism>
<dbReference type="EMBL" id="CABFNB010000002">
    <property type="protein sequence ID" value="VTZ59132.1"/>
    <property type="molecule type" value="Genomic_DNA"/>
</dbReference>
<reference evidence="1" key="1">
    <citation type="submission" date="2017-04" db="EMBL/GenBank/DDBJ databases">
        <authorList>
            <person name="Porter S."/>
            <person name="Friesen M.L."/>
            <person name="Faber-Hammond J."/>
        </authorList>
    </citation>
    <scope>NUCLEOTIDE SEQUENCE</scope>
    <source>
        <strain evidence="1">Str16</strain>
    </source>
</reference>
<reference evidence="1 3" key="2">
    <citation type="journal article" date="2018" name="FEMS Microbiol. Ecol.">
        <title>Co-invading symbiotic mutualists of Medicago polymorpha retain high ancestral diversity and contain diverse accessory genomes.</title>
        <authorList>
            <person name="Porter S.S."/>
            <person name="Faber-Hammond J.J."/>
            <person name="Friesen M.L."/>
        </authorList>
    </citation>
    <scope>NUCLEOTIDE SEQUENCE [LARGE SCALE GENOMIC DNA]</scope>
    <source>
        <strain evidence="1 3">Str16</strain>
    </source>
</reference>
<accession>A0A508WP90</accession>
<sequence length="53" mass="5818">MTRQDLRGFPQKWSCSVRNENLSSAQQAATLVASQRRRAGLRAASDQGGNIND</sequence>
<reference evidence="2" key="3">
    <citation type="submission" date="2019-06" db="EMBL/GenBank/DDBJ databases">
        <authorList>
            <person name="Le Quere A."/>
            <person name="Colella S."/>
        </authorList>
    </citation>
    <scope>NUCLEOTIDE SEQUENCE</scope>
    <source>
        <strain evidence="2">EmedicaeMD41</strain>
    </source>
</reference>
<gene>
    <name evidence="1" type="ORF">BMJ33_36580</name>
    <name evidence="2" type="ORF">EMEDMD4_100119</name>
</gene>
<protein>
    <submittedName>
        <fullName evidence="2">Uncharacterized protein</fullName>
    </submittedName>
</protein>
<dbReference type="Proteomes" id="UP000507954">
    <property type="component" value="Unassembled WGS sequence"/>
</dbReference>
<evidence type="ECO:0000313" key="3">
    <source>
        <dbReference type="Proteomes" id="UP001190825"/>
    </source>
</evidence>
<keyword evidence="3" id="KW-1185">Reference proteome</keyword>
<name>A0A508WP90_9HYPH</name>
<evidence type="ECO:0000313" key="1">
    <source>
        <dbReference type="EMBL" id="PLT90229.1"/>
    </source>
</evidence>
<dbReference type="Proteomes" id="UP001190825">
    <property type="component" value="Unassembled WGS sequence"/>
</dbReference>
<evidence type="ECO:0000313" key="2">
    <source>
        <dbReference type="EMBL" id="VTZ59132.1"/>
    </source>
</evidence>
<proteinExistence type="predicted"/>
<dbReference type="EMBL" id="NBUC01000200">
    <property type="protein sequence ID" value="PLT90229.1"/>
    <property type="molecule type" value="Genomic_DNA"/>
</dbReference>